<dbReference type="STRING" id="84724.SAMN04488564_12321"/>
<organism evidence="2 3">
    <name type="scientific">Lentzea waywayandensis</name>
    <dbReference type="NCBI Taxonomy" id="84724"/>
    <lineage>
        <taxon>Bacteria</taxon>
        <taxon>Bacillati</taxon>
        <taxon>Actinomycetota</taxon>
        <taxon>Actinomycetes</taxon>
        <taxon>Pseudonocardiales</taxon>
        <taxon>Pseudonocardiaceae</taxon>
        <taxon>Lentzea</taxon>
    </lineage>
</organism>
<dbReference type="EMBL" id="FOYL01000023">
    <property type="protein sequence ID" value="SFR29906.1"/>
    <property type="molecule type" value="Genomic_DNA"/>
</dbReference>
<gene>
    <name evidence="2" type="ORF">SAMN04488564_12321</name>
</gene>
<name>A0A1I6FIZ3_9PSEU</name>
<dbReference type="Proteomes" id="UP000198583">
    <property type="component" value="Unassembled WGS sequence"/>
</dbReference>
<feature type="region of interest" description="Disordered" evidence="1">
    <location>
        <begin position="1833"/>
        <end position="1868"/>
    </location>
</feature>
<feature type="non-terminal residue" evidence="2">
    <location>
        <position position="1"/>
    </location>
</feature>
<reference evidence="3" key="1">
    <citation type="submission" date="2016-10" db="EMBL/GenBank/DDBJ databases">
        <authorList>
            <person name="Varghese N."/>
            <person name="Submissions S."/>
        </authorList>
    </citation>
    <scope>NUCLEOTIDE SEQUENCE [LARGE SCALE GENOMIC DNA]</scope>
    <source>
        <strain evidence="3">DSM 44232</strain>
    </source>
</reference>
<evidence type="ECO:0000313" key="3">
    <source>
        <dbReference type="Proteomes" id="UP000198583"/>
    </source>
</evidence>
<feature type="non-terminal residue" evidence="2">
    <location>
        <position position="2881"/>
    </location>
</feature>
<accession>A0A1I6FIZ3</accession>
<protein>
    <submittedName>
        <fullName evidence="2">Uncharacterized protein</fullName>
    </submittedName>
</protein>
<keyword evidence="3" id="KW-1185">Reference proteome</keyword>
<dbReference type="RefSeq" id="WP_177320983.1">
    <property type="nucleotide sequence ID" value="NZ_FOYL01000023.1"/>
</dbReference>
<proteinExistence type="predicted"/>
<sequence length="2881" mass="309690">AAFGFQRALSAKIGPVDVHAPIKALGLDTGMSDADADVPRFVHLTDAKWRRFTPSSKGDMDLGSTEAQTNPYLAYDLSGKPRWVGSRHVAVVSVRDPVTKAVIGATFPSGGDEAYRRKRLDFEHAWRSAPDRGIAYATLVDSGDGRYYADSENLQVRQEPWDKRAFLLFGHSTPQFFMFLDNRYGAMKATGGVYGQIVEDWFLHKTKKTLGKMFTEAVLLTCSPAALDGPGSAAFDAFGKMTVQQFFGSTTATATGRTVFLVTDGGRFKQFNRAADGSITATVVEPGPAMGLPQDIGDPGLKNAVVPKRLVAVAEIDMVRSSAPVNEVRTSNDRGQVHFDVRRIEFDGVTVREISLELRTNFATVSVTEQAAFWSALDGVVEAWFNTGLELPDSGDQLRVRLIRSDKPTAHATVFVGGNAAWRESRTLWTSKSAPEVLAQHVADLLGAFDASATPWTGLSLTEAQLTALDDQYVPGGLQTLAHNDLPDNTEVLWVSGTDSIGRPRRFTTGQVAKTLVQRDGKDVGALFTTDGPSAGKWISMRQRASAIFLHSTAADKVLPVTIGGVDDDSTSVFVLHGNTQVVRLEVDSIGHVHVRPEGFVDVAQDTGILSGRPDGSLVVIWSCNIAAPPEGHSFLYDVQQVLASRNFRRRVAGGTTTVGSYRPTAGRGDGTKPSLSVFDSGHIAVVGDTTTADDVAIVAELVSALENEWSYADRGPIPANAKIPIGDRAGTLKLVGSVVDAARQSVPQRGGDLDLTAVHEAALAHQRPDLVETAVLAYIAAHQEDFPAVSSMTTAKFSKGAWRTTALSDLVRARFTVTGKAVWDSQELRRPIRLVPLGETAPALTAATVPAAAEFVPASGGAAYGALAGTPEKRGALDEFARTLVEIAIENTADGIPLPDVRIVGYGRTGLFNDAEAATRAGTKQAEKAHSELYAAVRRYLSIMTPRGAAELSVDTVLRNVHVEGATVPYLASTATVRATLTAEYPQSAQPQKHDEAFDLLTRSVAEVESRVADPAAVRRVVRKFVNDVERELVSAGPAQELADRIGDAIVLLAETGVLDDLLAAPIRRSDVSRLIEAVTVMETLLARGYGDIARSYADAVRAGGLVGIGRAGLTSTQINALAIAVNQGASLQEDNKALALAKIRDLNRVFGTTYPVDDPDQMALILDAVHLHLESMPLARNVDFGRTPSGVPVVPGRHRPTGAEFLTSSDHFPNFWESGFSTAPVHAADRGWVEEQFGYGAVLGRTAGDPAKRRDRTSGFAPPVPGELPAYAALNSGVQHAGAFAYGSSVLHLKEEVRNRTTYTARASATHGAGGVSSYTDGRHLFGLLAHGHDENVRLALADITGFRYDSELRMRVEQDGYAAVGWYIEAQIHGGMSWGDVRQVVVNWGDLFGQKQKNTTLEEAEGMVEYLSAFAVEHGYDFTVSLGQEIGLPSGLEAAEKERALALFGIAELGALERKVIRALDRLAKPTPFPSRADQVDLLDLASRAGIDVSDQEAALSELWRRAADVVPAGDVDALRQELGLGSPGEVVALGTSGHPAMSETDVGIDPEAARALVEKEGLAGRLTASSVRSDATAVALQEIVDLVAASDTPHQVAKDLAAAHGQAQLFGLTDAVLSRDDNAKVLGGVLAGILTLLTDRDAERMARSFELLDRQGQVHNALSGSPDRLAELVALLGEVEAVLPASSAEDPVAALNLLAAKASAEQTGTVVVESADFEHTLVTGSAGARRTPLVDPEVEARWTGSFALAKGVVDGEPDREALLEQAIRVVTARHATPAPVIGVGHPNDIAYRRVYEGIVYLVANRLRIDSGLTEAERLRKAEEMSEELREAFGSKRTSGGYAGARGAEDALHGPDAQRTQEPQDEWRVERVPGVTWGGLVVPGQVLDEGEPRDVRITTKQVPHTLQRHGGKVVGVDLLGPDSDSTSGLRQWLLTPGRSVTVVLREHGESRIISIDLSMPSSDSVFVVAVRVTGSDALVHVPGLGDVRVGGFTLAHLLRSFGVFNGYPKNGLVVLAGMSSPQTQQRYERLAEQLQRNLVKLDLMWKVAAGSKPVPERATTLLVPDGGYLQFFGGNKPEYIAMELSRTHKARWTYQPGPKFTGKLDTLTNRAAALRLMSYMDPLIEDSVLRRAEALVEVLRKLRLSATPDVADVLLLALAHQHFKVRSFAALAKLMAQAPVSAAEFDEVRDHTQTSAVRAAGVKYDIARVEVYPGAWVREAQLKIRPIFGHDTTPTQRDAFWRDLVIGVDSVFRPGTKLPVSADQFRVQVLYASEDAHVTMNVGKAWNADALGALVADLLGGSLAEIEDLTKAIVGTPYAQLQKVVDWNRQLISGRDAAGRERRFPASAARSKRLGSRGLVFPTVKGTWSPEVLEALATSGVHEARLTRQGRTLQAGPQPAGFDLIVVNADQHTAVVTVAGVGEVRINGMAFAGLVTPHLREGRDYKPALLLTPYAGAQRRAGGFAFDLAKGLAASWSKAWVAAATHEIDVVLEQRPVLKVLGGGHLNLFPMDADAELAEIQRALEAGWVYAPDESKLAVEQLTLADRAATIALIHKVVERIRALVTGNDGLLHLDNLYGEVQAKHAQADVVVSEALRYIANAHPGLRDQITAVVDQVLGKRGLRFAWVRVPVRSGLFTATGKAYWVYQKGEVRRPVRLGTGTDAAWDFSALNTVIHFDTTAQKPVDAIKDGKELKRLAISLAEILVEHSDPDRPLPVLQLTGYGRMAASSYRQQEDVKSHAEAKARQRATNTLTELSSYVDNHVKLIAPHLADRKDRSFNELVRRAEIYGVVEPRTADRAKAARVEITIVASETLLQERRDRGDVAGLVKLMDGRVQLARTTLIDLARRGNAEALQAFLASPGSDVRAIAELAAAGVT</sequence>
<evidence type="ECO:0000313" key="2">
    <source>
        <dbReference type="EMBL" id="SFR29906.1"/>
    </source>
</evidence>
<evidence type="ECO:0000256" key="1">
    <source>
        <dbReference type="SAM" id="MobiDB-lite"/>
    </source>
</evidence>